<dbReference type="EMBL" id="KV425896">
    <property type="protein sequence ID" value="KZW01076.1"/>
    <property type="molecule type" value="Genomic_DNA"/>
</dbReference>
<evidence type="ECO:0008006" key="3">
    <source>
        <dbReference type="Google" id="ProtNLM"/>
    </source>
</evidence>
<proteinExistence type="predicted"/>
<protein>
    <recommendedName>
        <fullName evidence="3">F-box domain-containing protein</fullName>
    </recommendedName>
</protein>
<sequence length="486" mass="55172">MRWPTSRPSKPPPSRCGLGDLPIELIDRVLDFAEWPYTLHSLALVSTSFNVCATHRLYSVVPIAWAQANRSTTLLQVLQTDERKATMAQTIVFDRRIDCRRQSSRSSWTPATVAFPIVDSSIERLAKLLTDTYPLLRNLREVVFVQAHPRLLVVHQLEIHHTRRERAVRAVGLGPLLRRSFDDFYMTHLSQGAMWTAFYTSAAHIQSLTCPLLTTLAPRKSLQHLNTLHIYGTGGPHRTDYVLSWTRAFVDMRELRTLTITDCGAFELLYSNTFSIRAPALTTLILHRVLFGGVDIAESFSYFLKQNSQNLEALCVYFPPLLPTAVYSSALAFLLDDDTPLEHLRRLRIFNPCEWRCARCCVRPDPGSHRCAGARPGGKGFTEAILYLIARRPHIVDVALTGLAHDARTLSTASVIPNTRDVERLLLLGADNLEIHRGWDTRLLPSRRDVRGLDEWIWDVFLTDGTDVALDRPQALRSLPKLRRRL</sequence>
<gene>
    <name evidence="1" type="ORF">EXIGLDRAFT_830269</name>
</gene>
<name>A0A165NQI1_EXIGL</name>
<evidence type="ECO:0000313" key="1">
    <source>
        <dbReference type="EMBL" id="KZW01076.1"/>
    </source>
</evidence>
<reference evidence="1 2" key="1">
    <citation type="journal article" date="2016" name="Mol. Biol. Evol.">
        <title>Comparative Genomics of Early-Diverging Mushroom-Forming Fungi Provides Insights into the Origins of Lignocellulose Decay Capabilities.</title>
        <authorList>
            <person name="Nagy L.G."/>
            <person name="Riley R."/>
            <person name="Tritt A."/>
            <person name="Adam C."/>
            <person name="Daum C."/>
            <person name="Floudas D."/>
            <person name="Sun H."/>
            <person name="Yadav J.S."/>
            <person name="Pangilinan J."/>
            <person name="Larsson K.H."/>
            <person name="Matsuura K."/>
            <person name="Barry K."/>
            <person name="Labutti K."/>
            <person name="Kuo R."/>
            <person name="Ohm R.A."/>
            <person name="Bhattacharya S.S."/>
            <person name="Shirouzu T."/>
            <person name="Yoshinaga Y."/>
            <person name="Martin F.M."/>
            <person name="Grigoriev I.V."/>
            <person name="Hibbett D.S."/>
        </authorList>
    </citation>
    <scope>NUCLEOTIDE SEQUENCE [LARGE SCALE GENOMIC DNA]</scope>
    <source>
        <strain evidence="1 2">HHB12029</strain>
    </source>
</reference>
<keyword evidence="2" id="KW-1185">Reference proteome</keyword>
<organism evidence="1 2">
    <name type="scientific">Exidia glandulosa HHB12029</name>
    <dbReference type="NCBI Taxonomy" id="1314781"/>
    <lineage>
        <taxon>Eukaryota</taxon>
        <taxon>Fungi</taxon>
        <taxon>Dikarya</taxon>
        <taxon>Basidiomycota</taxon>
        <taxon>Agaricomycotina</taxon>
        <taxon>Agaricomycetes</taxon>
        <taxon>Auriculariales</taxon>
        <taxon>Exidiaceae</taxon>
        <taxon>Exidia</taxon>
    </lineage>
</organism>
<accession>A0A165NQI1</accession>
<dbReference type="Proteomes" id="UP000077266">
    <property type="component" value="Unassembled WGS sequence"/>
</dbReference>
<dbReference type="AlphaFoldDB" id="A0A165NQI1"/>
<dbReference type="InParanoid" id="A0A165NQI1"/>
<evidence type="ECO:0000313" key="2">
    <source>
        <dbReference type="Proteomes" id="UP000077266"/>
    </source>
</evidence>